<dbReference type="SUPFAM" id="SSF55681">
    <property type="entry name" value="Class II aaRS and biotin synthetases"/>
    <property type="match status" value="1"/>
</dbReference>
<reference evidence="2 3" key="1">
    <citation type="submission" date="2020-10" db="EMBL/GenBank/DDBJ databases">
        <title>Ca. Dormibacterota MAGs.</title>
        <authorList>
            <person name="Montgomery K."/>
        </authorList>
    </citation>
    <scope>NUCLEOTIDE SEQUENCE [LARGE SCALE GENOMIC DNA]</scope>
    <source>
        <strain evidence="2">Mitchell_Peninsula_5</strain>
    </source>
</reference>
<comment type="caution">
    <text evidence="2">The sequence shown here is derived from an EMBL/GenBank/DDBJ whole genome shotgun (WGS) entry which is preliminary data.</text>
</comment>
<protein>
    <recommendedName>
        <fullName evidence="1">BPL/LPL catalytic domain-containing protein</fullName>
    </recommendedName>
</protein>
<feature type="domain" description="BPL/LPL catalytic" evidence="1">
    <location>
        <begin position="53"/>
        <end position="242"/>
    </location>
</feature>
<accession>A0A934NEE0</accession>
<dbReference type="Proteomes" id="UP000614410">
    <property type="component" value="Unassembled WGS sequence"/>
</dbReference>
<dbReference type="AlphaFoldDB" id="A0A934NEE0"/>
<dbReference type="InterPro" id="IPR045864">
    <property type="entry name" value="aa-tRNA-synth_II/BPL/LPL"/>
</dbReference>
<dbReference type="Pfam" id="PF21948">
    <property type="entry name" value="LplA-B_cat"/>
    <property type="match status" value="1"/>
</dbReference>
<evidence type="ECO:0000259" key="1">
    <source>
        <dbReference type="PROSITE" id="PS51733"/>
    </source>
</evidence>
<proteinExistence type="predicted"/>
<sequence length="242" mass="25403">MDQAVQAALATEVAPRESAAAVPPAHVRVVEISAESAVDDPPEIPWHITPAVGEIALQLRSTVRRVAVGAGLARKSELLARVRAIDGVPAVVSSPAGGTFIIGGQAWLGLCAIGVPPHGQPMPLDWMLRSLKRWFDAALAPMGLTTTTGRIEGAWCPGFSDIAVGGRKLAGLGFRVTRDWVVMRGVLAVQPMSAADLDVLVQCHRLIDVEVVDEAVTSLSEAAGLPLLDVPRTIQALRGVSI</sequence>
<evidence type="ECO:0000313" key="3">
    <source>
        <dbReference type="Proteomes" id="UP000614410"/>
    </source>
</evidence>
<dbReference type="InterPro" id="IPR004143">
    <property type="entry name" value="BPL_LPL_catalytic"/>
</dbReference>
<evidence type="ECO:0000313" key="2">
    <source>
        <dbReference type="EMBL" id="MBJ7608663.1"/>
    </source>
</evidence>
<gene>
    <name evidence="2" type="ORF">JF887_04425</name>
</gene>
<dbReference type="PROSITE" id="PS51733">
    <property type="entry name" value="BPL_LPL_CATALYTIC"/>
    <property type="match status" value="1"/>
</dbReference>
<name>A0A934NEE0_9BACT</name>
<dbReference type="Gene3D" id="3.30.930.10">
    <property type="entry name" value="Bira Bifunctional Protein, Domain 2"/>
    <property type="match status" value="1"/>
</dbReference>
<organism evidence="2 3">
    <name type="scientific">Candidatus Amunia macphersoniae</name>
    <dbReference type="NCBI Taxonomy" id="3127014"/>
    <lineage>
        <taxon>Bacteria</taxon>
        <taxon>Bacillati</taxon>
        <taxon>Candidatus Dormiibacterota</taxon>
        <taxon>Candidatus Dormibacteria</taxon>
        <taxon>Candidatus Aeolococcales</taxon>
        <taxon>Candidatus Aeolococcaceae</taxon>
        <taxon>Candidatus Amunia</taxon>
    </lineage>
</organism>
<dbReference type="EMBL" id="JAEKNN010000022">
    <property type="protein sequence ID" value="MBJ7608663.1"/>
    <property type="molecule type" value="Genomic_DNA"/>
</dbReference>